<dbReference type="Proteomes" id="UP000292346">
    <property type="component" value="Unassembled WGS sequence"/>
</dbReference>
<dbReference type="Pfam" id="PF00535">
    <property type="entry name" value="Glycos_transf_2"/>
    <property type="match status" value="1"/>
</dbReference>
<keyword evidence="3" id="KW-0808">Transferase</keyword>
<dbReference type="FunFam" id="3.90.550.10:FF:000122">
    <property type="entry name" value="Dolichol-phosphate mannosyltransferase subunit 1"/>
    <property type="match status" value="1"/>
</dbReference>
<dbReference type="RefSeq" id="WP_131345609.1">
    <property type="nucleotide sequence ID" value="NZ_SJJZ01000004.1"/>
</dbReference>
<keyword evidence="6" id="KW-1185">Reference proteome</keyword>
<dbReference type="InterPro" id="IPR039528">
    <property type="entry name" value="DPM1-like"/>
</dbReference>
<dbReference type="CDD" id="cd06442">
    <property type="entry name" value="DPM1_like"/>
    <property type="match status" value="1"/>
</dbReference>
<evidence type="ECO:0000259" key="4">
    <source>
        <dbReference type="Pfam" id="PF00535"/>
    </source>
</evidence>
<comment type="caution">
    <text evidence="5">The sequence shown here is derived from an EMBL/GenBank/DDBJ whole genome shotgun (WGS) entry which is preliminary data.</text>
</comment>
<gene>
    <name evidence="5" type="ORF">E0H45_35435</name>
</gene>
<dbReference type="GO" id="GO:0016020">
    <property type="term" value="C:membrane"/>
    <property type="evidence" value="ECO:0007669"/>
    <property type="project" value="GOC"/>
</dbReference>
<proteinExistence type="inferred from homology"/>
<dbReference type="InterPro" id="IPR001173">
    <property type="entry name" value="Glyco_trans_2-like"/>
</dbReference>
<evidence type="ECO:0000256" key="1">
    <source>
        <dbReference type="ARBA" id="ARBA00006739"/>
    </source>
</evidence>
<name>A0A4V2LYI1_9ACTN</name>
<dbReference type="OrthoDB" id="9810303at2"/>
<dbReference type="GO" id="GO:0004582">
    <property type="term" value="F:dolichyl-phosphate beta-D-mannosyltransferase activity"/>
    <property type="evidence" value="ECO:0007669"/>
    <property type="project" value="InterPro"/>
</dbReference>
<evidence type="ECO:0000313" key="5">
    <source>
        <dbReference type="EMBL" id="TCC04356.1"/>
    </source>
</evidence>
<evidence type="ECO:0000256" key="3">
    <source>
        <dbReference type="ARBA" id="ARBA00022679"/>
    </source>
</evidence>
<keyword evidence="2" id="KW-0328">Glycosyltransferase</keyword>
<dbReference type="InterPro" id="IPR029044">
    <property type="entry name" value="Nucleotide-diphossugar_trans"/>
</dbReference>
<reference evidence="5 6" key="1">
    <citation type="submission" date="2019-02" db="EMBL/GenBank/DDBJ databases">
        <title>Kribbella capetownensis sp. nov. and Kribbella speibonae sp. nov., isolated from soil.</title>
        <authorList>
            <person name="Curtis S.M."/>
            <person name="Norton I."/>
            <person name="Everest G.J."/>
            <person name="Meyers P.R."/>
        </authorList>
    </citation>
    <scope>NUCLEOTIDE SEQUENCE [LARGE SCALE GENOMIC DNA]</scope>
    <source>
        <strain evidence="5 6">KCTC 29219</strain>
    </source>
</reference>
<feature type="domain" description="Glycosyltransferase 2-like" evidence="4">
    <location>
        <begin position="9"/>
        <end position="169"/>
    </location>
</feature>
<dbReference type="EMBL" id="SJJZ01000004">
    <property type="protein sequence ID" value="TCC04356.1"/>
    <property type="molecule type" value="Genomic_DNA"/>
</dbReference>
<evidence type="ECO:0000256" key="2">
    <source>
        <dbReference type="ARBA" id="ARBA00022676"/>
    </source>
</evidence>
<comment type="similarity">
    <text evidence="1">Belongs to the glycosyltransferase 2 family.</text>
</comment>
<organism evidence="5 6">
    <name type="scientific">Kribbella soli</name>
    <dbReference type="NCBI Taxonomy" id="1124743"/>
    <lineage>
        <taxon>Bacteria</taxon>
        <taxon>Bacillati</taxon>
        <taxon>Actinomycetota</taxon>
        <taxon>Actinomycetes</taxon>
        <taxon>Propionibacteriales</taxon>
        <taxon>Kribbellaceae</taxon>
        <taxon>Kribbella</taxon>
    </lineage>
</organism>
<dbReference type="Gene3D" id="3.90.550.10">
    <property type="entry name" value="Spore Coat Polysaccharide Biosynthesis Protein SpsA, Chain A"/>
    <property type="match status" value="1"/>
</dbReference>
<protein>
    <submittedName>
        <fullName evidence="5">Polyprenol monophosphomannose synthase</fullName>
    </submittedName>
</protein>
<dbReference type="AlphaFoldDB" id="A0A4V2LYI1"/>
<accession>A0A4V2LYI1</accession>
<evidence type="ECO:0000313" key="6">
    <source>
        <dbReference type="Proteomes" id="UP000292346"/>
    </source>
</evidence>
<dbReference type="PANTHER" id="PTHR43398:SF1">
    <property type="entry name" value="DOLICHOL-PHOSPHATE MANNOSYLTRANSFERASE SUBUNIT 1"/>
    <property type="match status" value="1"/>
</dbReference>
<dbReference type="SUPFAM" id="SSF53448">
    <property type="entry name" value="Nucleotide-diphospho-sugar transferases"/>
    <property type="match status" value="1"/>
</dbReference>
<dbReference type="PANTHER" id="PTHR43398">
    <property type="entry name" value="DOLICHOL-PHOSPHATE MANNOSYLTRANSFERASE SUBUNIT 1"/>
    <property type="match status" value="1"/>
</dbReference>
<dbReference type="GO" id="GO:0009247">
    <property type="term" value="P:glycolipid biosynthetic process"/>
    <property type="evidence" value="ECO:0007669"/>
    <property type="project" value="TreeGrafter"/>
</dbReference>
<sequence length="242" mass="26316">MGELAKIVVVVPTYNERDNLPVLAGLLSDLNLPGLELLVVDDNSPDGTGDVADELAKASPEKVGVLHRTAKDGLGRAYVAGITRALDEGADIVIQMDADLSHPASVVPTMVETLRTTEAGVVIGSRYVPGGSAAAEWGWHRRALSAFANFYVNAILRLHVKDATAGFKAWKADTLRWIDVSSIESNGYSFQVEMNYRTVKRGLKIAEVPIHFEERTEGVSKMSLKVQLESALMPWKLLFGRS</sequence>